<feature type="transmembrane region" description="Helical" evidence="8">
    <location>
        <begin position="428"/>
        <end position="447"/>
    </location>
</feature>
<organism evidence="10 11">
    <name type="scientific">Bugula neritina</name>
    <name type="common">Brown bryozoan</name>
    <name type="synonym">Sertularia neritina</name>
    <dbReference type="NCBI Taxonomy" id="10212"/>
    <lineage>
        <taxon>Eukaryota</taxon>
        <taxon>Metazoa</taxon>
        <taxon>Spiralia</taxon>
        <taxon>Lophotrochozoa</taxon>
        <taxon>Bryozoa</taxon>
        <taxon>Gymnolaemata</taxon>
        <taxon>Cheilostomatida</taxon>
        <taxon>Flustrina</taxon>
        <taxon>Buguloidea</taxon>
        <taxon>Bugulidae</taxon>
        <taxon>Bugula</taxon>
    </lineage>
</organism>
<feature type="region of interest" description="Disordered" evidence="9">
    <location>
        <begin position="13"/>
        <end position="33"/>
    </location>
</feature>
<feature type="transmembrane region" description="Helical" evidence="8">
    <location>
        <begin position="152"/>
        <end position="172"/>
    </location>
</feature>
<comment type="similarity">
    <text evidence="8">Belongs to the glycosyltransferase 22 family.</text>
</comment>
<evidence type="ECO:0000256" key="5">
    <source>
        <dbReference type="ARBA" id="ARBA00022824"/>
    </source>
</evidence>
<feature type="transmembrane region" description="Helical" evidence="8">
    <location>
        <begin position="322"/>
        <end position="343"/>
    </location>
</feature>
<dbReference type="GO" id="GO:0000026">
    <property type="term" value="F:alpha-1,2-mannosyltransferase activity"/>
    <property type="evidence" value="ECO:0007669"/>
    <property type="project" value="TreeGrafter"/>
</dbReference>
<feature type="transmembrane region" description="Helical" evidence="8">
    <location>
        <begin position="376"/>
        <end position="399"/>
    </location>
</feature>
<feature type="transmembrane region" description="Helical" evidence="8">
    <location>
        <begin position="94"/>
        <end position="113"/>
    </location>
</feature>
<sequence>MIAALSVRRQLQKRAESERAQHSGTSDYESEKVGRARRKYKRRECHHDPWAKEFAQILMGAYYWLVEPTSIKSELGNGLEKTAWSKMFRNDQSILLMMMVFRLFNCMLVQTYYVPDEYWQSLEVAHHQAFGYPFPCSSFNVIVNNVPCNLGLFYYVLALSLTHGITTGYLTWEWTAKIRGYLYPAVFTVLYKAVELLRIDSYAALVTLPRVLQGLLYAVSDLYLYKLSSKLSSPLVGQWTLLCSCLSWFTFYCATRTLTNTAETSLVVIGLYYYPWTKSAKLSFENWKFLWIAAISVIIRPTAAIIWIPLCVGHVFSARRRMWNNFILYTFTTFLFGMISLRIDKAFYGEWTLVPLNFFTFNISKKISHIYGTHPWHWYFTQGLPFVLSTHSILLLLGWKKCKNRSLQLLLVYSVLIYSALAHKEFRFVLPVLPLCMHVCGYYITVLHQDRVTSDSQGKEVSQSISDEDVRHHIRKLKEDEKVGADRKDADSGLTASDTADSFSETEIIEGMWSLLSLSLYW</sequence>
<evidence type="ECO:0000256" key="8">
    <source>
        <dbReference type="RuleBase" id="RU363075"/>
    </source>
</evidence>
<dbReference type="EC" id="2.4.1.-" evidence="8"/>
<comment type="subcellular location">
    <subcellularLocation>
        <location evidence="1 8">Endoplasmic reticulum membrane</location>
        <topology evidence="1 8">Multi-pass membrane protein</topology>
    </subcellularLocation>
</comment>
<evidence type="ECO:0000313" key="10">
    <source>
        <dbReference type="EMBL" id="KAF6026666.1"/>
    </source>
</evidence>
<dbReference type="GO" id="GO:0006506">
    <property type="term" value="P:GPI anchor biosynthetic process"/>
    <property type="evidence" value="ECO:0007669"/>
    <property type="project" value="TreeGrafter"/>
</dbReference>
<keyword evidence="11" id="KW-1185">Reference proteome</keyword>
<keyword evidence="4 8" id="KW-0812">Transmembrane</keyword>
<keyword evidence="7 8" id="KW-0472">Membrane</keyword>
<keyword evidence="2 8" id="KW-0328">Glycosyltransferase</keyword>
<evidence type="ECO:0000256" key="3">
    <source>
        <dbReference type="ARBA" id="ARBA00022679"/>
    </source>
</evidence>
<accession>A0A7J7JMK6</accession>
<evidence type="ECO:0000313" key="11">
    <source>
        <dbReference type="Proteomes" id="UP000593567"/>
    </source>
</evidence>
<dbReference type="PANTHER" id="PTHR22760:SF4">
    <property type="entry name" value="GPI MANNOSYLTRANSFERASE 3"/>
    <property type="match status" value="1"/>
</dbReference>
<evidence type="ECO:0000256" key="9">
    <source>
        <dbReference type="SAM" id="MobiDB-lite"/>
    </source>
</evidence>
<proteinExistence type="inferred from homology"/>
<feature type="transmembrane region" description="Helical" evidence="8">
    <location>
        <begin position="289"/>
        <end position="310"/>
    </location>
</feature>
<evidence type="ECO:0000256" key="2">
    <source>
        <dbReference type="ARBA" id="ARBA00022676"/>
    </source>
</evidence>
<feature type="transmembrane region" description="Helical" evidence="8">
    <location>
        <begin position="261"/>
        <end position="277"/>
    </location>
</feature>
<keyword evidence="3" id="KW-0808">Transferase</keyword>
<reference evidence="10" key="1">
    <citation type="submission" date="2020-06" db="EMBL/GenBank/DDBJ databases">
        <title>Draft genome of Bugula neritina, a colonial animal packing powerful symbionts and potential medicines.</title>
        <authorList>
            <person name="Rayko M."/>
        </authorList>
    </citation>
    <scope>NUCLEOTIDE SEQUENCE [LARGE SCALE GENOMIC DNA]</scope>
    <source>
        <strain evidence="10">Kwan_BN1</strain>
    </source>
</reference>
<dbReference type="OrthoDB" id="416834at2759"/>
<dbReference type="GO" id="GO:0005789">
    <property type="term" value="C:endoplasmic reticulum membrane"/>
    <property type="evidence" value="ECO:0007669"/>
    <property type="project" value="UniProtKB-SubCell"/>
</dbReference>
<dbReference type="Proteomes" id="UP000593567">
    <property type="component" value="Unassembled WGS sequence"/>
</dbReference>
<name>A0A7J7JMK6_BUGNE</name>
<evidence type="ECO:0000256" key="7">
    <source>
        <dbReference type="ARBA" id="ARBA00023136"/>
    </source>
</evidence>
<keyword evidence="5 8" id="KW-0256">Endoplasmic reticulum</keyword>
<dbReference type="EMBL" id="VXIV02002230">
    <property type="protein sequence ID" value="KAF6026666.1"/>
    <property type="molecule type" value="Genomic_DNA"/>
</dbReference>
<keyword evidence="6 8" id="KW-1133">Transmembrane helix</keyword>
<evidence type="ECO:0000256" key="6">
    <source>
        <dbReference type="ARBA" id="ARBA00022989"/>
    </source>
</evidence>
<evidence type="ECO:0000256" key="1">
    <source>
        <dbReference type="ARBA" id="ARBA00004477"/>
    </source>
</evidence>
<dbReference type="InterPro" id="IPR005599">
    <property type="entry name" value="GPI_mannosylTrfase"/>
</dbReference>
<evidence type="ECO:0000256" key="4">
    <source>
        <dbReference type="ARBA" id="ARBA00022692"/>
    </source>
</evidence>
<dbReference type="Pfam" id="PF03901">
    <property type="entry name" value="Glyco_transf_22"/>
    <property type="match status" value="2"/>
</dbReference>
<dbReference type="AlphaFoldDB" id="A0A7J7JMK6"/>
<feature type="transmembrane region" description="Helical" evidence="8">
    <location>
        <begin position="236"/>
        <end position="254"/>
    </location>
</feature>
<dbReference type="PANTHER" id="PTHR22760">
    <property type="entry name" value="GLYCOSYLTRANSFERASE"/>
    <property type="match status" value="1"/>
</dbReference>
<comment type="caution">
    <text evidence="10">The sequence shown here is derived from an EMBL/GenBank/DDBJ whole genome shotgun (WGS) entry which is preliminary data.</text>
</comment>
<feature type="transmembrane region" description="Helical" evidence="8">
    <location>
        <begin position="406"/>
        <end position="422"/>
    </location>
</feature>
<gene>
    <name evidence="10" type="ORF">EB796_015024</name>
</gene>
<protein>
    <recommendedName>
        <fullName evidence="8">Mannosyltransferase</fullName>
        <ecNumber evidence="8">2.4.1.-</ecNumber>
    </recommendedName>
</protein>